<proteinExistence type="predicted"/>
<dbReference type="SUPFAM" id="SSF56784">
    <property type="entry name" value="HAD-like"/>
    <property type="match status" value="1"/>
</dbReference>
<keyword evidence="2" id="KW-1185">Reference proteome</keyword>
<organism evidence="1 2">
    <name type="scientific">Crenobacter oryzisoli</name>
    <dbReference type="NCBI Taxonomy" id="3056844"/>
    <lineage>
        <taxon>Bacteria</taxon>
        <taxon>Pseudomonadati</taxon>
        <taxon>Pseudomonadota</taxon>
        <taxon>Betaproteobacteria</taxon>
        <taxon>Neisseriales</taxon>
        <taxon>Neisseriaceae</taxon>
        <taxon>Crenobacter</taxon>
    </lineage>
</organism>
<dbReference type="Proteomes" id="UP001168540">
    <property type="component" value="Unassembled WGS sequence"/>
</dbReference>
<dbReference type="Pfam" id="PF00702">
    <property type="entry name" value="Hydrolase"/>
    <property type="match status" value="1"/>
</dbReference>
<dbReference type="EMBL" id="JAUEDK010000045">
    <property type="protein sequence ID" value="MDN0076874.1"/>
    <property type="molecule type" value="Genomic_DNA"/>
</dbReference>
<dbReference type="CDD" id="cd02603">
    <property type="entry name" value="HAD_sEH-N_like"/>
    <property type="match status" value="1"/>
</dbReference>
<accession>A0ABT7XSV6</accession>
<dbReference type="PANTHER" id="PTHR43611:SF3">
    <property type="entry name" value="FLAVIN MONONUCLEOTIDE HYDROLASE 1, CHLOROPLATIC"/>
    <property type="match status" value="1"/>
</dbReference>
<dbReference type="InterPro" id="IPR023214">
    <property type="entry name" value="HAD_sf"/>
</dbReference>
<protein>
    <submittedName>
        <fullName evidence="1">HAD family phosphatase</fullName>
    </submittedName>
</protein>
<dbReference type="SFLD" id="SFLDS00003">
    <property type="entry name" value="Haloacid_Dehalogenase"/>
    <property type="match status" value="1"/>
</dbReference>
<dbReference type="InterPro" id="IPR006439">
    <property type="entry name" value="HAD-SF_hydro_IA"/>
</dbReference>
<dbReference type="PANTHER" id="PTHR43611">
    <property type="entry name" value="ALPHA-D-GLUCOSE 1-PHOSPHATE PHOSPHATASE"/>
    <property type="match status" value="1"/>
</dbReference>
<evidence type="ECO:0000313" key="2">
    <source>
        <dbReference type="Proteomes" id="UP001168540"/>
    </source>
</evidence>
<sequence length="204" mass="22067">MPTSPTLVLFDLDDVLCHYDRSARIACMALASGCDPEAVYKAIWESGLEARADAGLLSETEYLSEMGERLGCRVTLETWLTARKAAMTPQHEVLALAKRLAEHRRVAVLTNNCRLVAEHICHLCPAVFEIFGQAVYSSAELGAAKPASQAFLRCARKLGVAPAEVLFVDDLSANVAGAINAGFLGHHFVSTKALAQALQHHQLL</sequence>
<name>A0ABT7XSV6_9NEIS</name>
<dbReference type="InterPro" id="IPR023198">
    <property type="entry name" value="PGP-like_dom2"/>
</dbReference>
<dbReference type="InterPro" id="IPR036412">
    <property type="entry name" value="HAD-like_sf"/>
</dbReference>
<dbReference type="RefSeq" id="WP_289831510.1">
    <property type="nucleotide sequence ID" value="NZ_JAUEDK010000045.1"/>
</dbReference>
<dbReference type="NCBIfam" id="TIGR01509">
    <property type="entry name" value="HAD-SF-IA-v3"/>
    <property type="match status" value="1"/>
</dbReference>
<dbReference type="Gene3D" id="1.10.150.240">
    <property type="entry name" value="Putative phosphatase, domain 2"/>
    <property type="match status" value="1"/>
</dbReference>
<evidence type="ECO:0000313" key="1">
    <source>
        <dbReference type="EMBL" id="MDN0076874.1"/>
    </source>
</evidence>
<gene>
    <name evidence="1" type="ORF">QU481_18680</name>
</gene>
<comment type="caution">
    <text evidence="1">The sequence shown here is derived from an EMBL/GenBank/DDBJ whole genome shotgun (WGS) entry which is preliminary data.</text>
</comment>
<reference evidence="1" key="1">
    <citation type="submission" date="2023-06" db="EMBL/GenBank/DDBJ databases">
        <authorList>
            <person name="Zhang S."/>
        </authorList>
    </citation>
    <scope>NUCLEOTIDE SEQUENCE</scope>
    <source>
        <strain evidence="1">SG2303</strain>
    </source>
</reference>
<dbReference type="Gene3D" id="3.40.50.1000">
    <property type="entry name" value="HAD superfamily/HAD-like"/>
    <property type="match status" value="1"/>
</dbReference>
<dbReference type="SFLD" id="SFLDG01129">
    <property type="entry name" value="C1.5:_HAD__Beta-PGM__Phosphata"/>
    <property type="match status" value="1"/>
</dbReference>